<comment type="caution">
    <text evidence="3">The sequence shown here is derived from an EMBL/GenBank/DDBJ whole genome shotgun (WGS) entry which is preliminary data.</text>
</comment>
<feature type="domain" description="C-type lectin" evidence="2">
    <location>
        <begin position="191"/>
        <end position="309"/>
    </location>
</feature>
<dbReference type="InterPro" id="IPR053295">
    <property type="entry name" value="Innate_immunity_reg"/>
</dbReference>
<reference evidence="3 4" key="2">
    <citation type="journal article" date="2019" name="G3 (Bethesda)">
        <title>Hybrid Assembly of the Genome of the Entomopathogenic Nematode Steinernema carpocapsae Identifies the X-Chromosome.</title>
        <authorList>
            <person name="Serra L."/>
            <person name="Macchietto M."/>
            <person name="Macias-Munoz A."/>
            <person name="McGill C.J."/>
            <person name="Rodriguez I.M."/>
            <person name="Rodriguez B."/>
            <person name="Murad R."/>
            <person name="Mortazavi A."/>
        </authorList>
    </citation>
    <scope>NUCLEOTIDE SEQUENCE [LARGE SCALE GENOMIC DNA]</scope>
    <source>
        <strain evidence="3 4">ALL</strain>
    </source>
</reference>
<dbReference type="EMBL" id="AZBU02000004">
    <property type="protein sequence ID" value="TKR82766.1"/>
    <property type="molecule type" value="Genomic_DNA"/>
</dbReference>
<dbReference type="OrthoDB" id="5781816at2759"/>
<evidence type="ECO:0000256" key="1">
    <source>
        <dbReference type="SAM" id="MobiDB-lite"/>
    </source>
</evidence>
<dbReference type="AlphaFoldDB" id="A0A4U5NIT0"/>
<evidence type="ECO:0000259" key="2">
    <source>
        <dbReference type="PROSITE" id="PS50041"/>
    </source>
</evidence>
<dbReference type="STRING" id="34508.A0A4U5NIT0"/>
<reference evidence="3 4" key="1">
    <citation type="journal article" date="2015" name="Genome Biol.">
        <title>Comparative genomics of Steinernema reveals deeply conserved gene regulatory networks.</title>
        <authorList>
            <person name="Dillman A.R."/>
            <person name="Macchietto M."/>
            <person name="Porter C.F."/>
            <person name="Rogers A."/>
            <person name="Williams B."/>
            <person name="Antoshechkin I."/>
            <person name="Lee M.M."/>
            <person name="Goodwin Z."/>
            <person name="Lu X."/>
            <person name="Lewis E.E."/>
            <person name="Goodrich-Blair H."/>
            <person name="Stock S.P."/>
            <person name="Adams B.J."/>
            <person name="Sternberg P.W."/>
            <person name="Mortazavi A."/>
        </authorList>
    </citation>
    <scope>NUCLEOTIDE SEQUENCE [LARGE SCALE GENOMIC DNA]</scope>
    <source>
        <strain evidence="3 4">ALL</strain>
    </source>
</reference>
<dbReference type="CDD" id="cd00037">
    <property type="entry name" value="CLECT"/>
    <property type="match status" value="1"/>
</dbReference>
<feature type="region of interest" description="Disordered" evidence="1">
    <location>
        <begin position="351"/>
        <end position="409"/>
    </location>
</feature>
<gene>
    <name evidence="3" type="ORF">L596_016446</name>
</gene>
<evidence type="ECO:0000313" key="4">
    <source>
        <dbReference type="Proteomes" id="UP000298663"/>
    </source>
</evidence>
<dbReference type="InterPro" id="IPR016186">
    <property type="entry name" value="C-type_lectin-like/link_sf"/>
</dbReference>
<dbReference type="InterPro" id="IPR001304">
    <property type="entry name" value="C-type_lectin-like"/>
</dbReference>
<accession>A0A4U5NIT0</accession>
<organism evidence="3 4">
    <name type="scientific">Steinernema carpocapsae</name>
    <name type="common">Entomopathogenic nematode</name>
    <dbReference type="NCBI Taxonomy" id="34508"/>
    <lineage>
        <taxon>Eukaryota</taxon>
        <taxon>Metazoa</taxon>
        <taxon>Ecdysozoa</taxon>
        <taxon>Nematoda</taxon>
        <taxon>Chromadorea</taxon>
        <taxon>Rhabditida</taxon>
        <taxon>Tylenchina</taxon>
        <taxon>Panagrolaimomorpha</taxon>
        <taxon>Strongyloidoidea</taxon>
        <taxon>Steinernematidae</taxon>
        <taxon>Steinernema</taxon>
    </lineage>
</organism>
<dbReference type="PROSITE" id="PS50041">
    <property type="entry name" value="C_TYPE_LECTIN_2"/>
    <property type="match status" value="1"/>
</dbReference>
<dbReference type="InterPro" id="IPR016187">
    <property type="entry name" value="CTDL_fold"/>
</dbReference>
<dbReference type="Proteomes" id="UP000298663">
    <property type="component" value="Unassembled WGS sequence"/>
</dbReference>
<protein>
    <recommendedName>
        <fullName evidence="2">C-type lectin domain-containing protein</fullName>
    </recommendedName>
</protein>
<evidence type="ECO:0000313" key="3">
    <source>
        <dbReference type="EMBL" id="TKR82766.1"/>
    </source>
</evidence>
<dbReference type="SMART" id="SM00034">
    <property type="entry name" value="CLECT"/>
    <property type="match status" value="1"/>
</dbReference>
<dbReference type="SUPFAM" id="SSF56436">
    <property type="entry name" value="C-type lectin-like"/>
    <property type="match status" value="1"/>
</dbReference>
<dbReference type="Gene3D" id="3.10.100.10">
    <property type="entry name" value="Mannose-Binding Protein A, subunit A"/>
    <property type="match status" value="1"/>
</dbReference>
<proteinExistence type="predicted"/>
<dbReference type="PANTHER" id="PTHR47324">
    <property type="entry name" value="PROTEIN IRG-7-RELATED"/>
    <property type="match status" value="1"/>
</dbReference>
<keyword evidence="4" id="KW-1185">Reference proteome</keyword>
<sequence>MSWKAIKQAAMFVGKNGYIFNFQSALPDESDINLLTDTYDLITKDRILVNNYIGVKGQGEYKCNGTNDDFAIVASLSEYTEGEVFAMDGADFQHILHTIPSFYSNGLVIRKKFDNCAAKPISIYFPVDSFTQTLQLTYFSDAPIITQQLYKPNGTPADKSIVNVLVADDNTGVYVTDVRKPCEEGWTDYQRNSSCMMLYPAASWFDAQAACDNANAYLADDLENQKNSALGDFAGADLWLGLNDNKVGKFVWDRGTNNTDFPLGTNHDYQPWDPNANLQDPKKRCVVRLQSDGKWHLDDCSSQKAFVCQKPKFSSINAPVNRVDDTATSLFAQPAFLEPYRIRFRSENGVSTFKRTSRKRAPPAAATSKPASRVSSKSTPASPPTNTPTNQTLRISPSPAPARTASSRI</sequence>
<feature type="compositionally biased region" description="Low complexity" evidence="1">
    <location>
        <begin position="394"/>
        <end position="409"/>
    </location>
</feature>
<feature type="compositionally biased region" description="Low complexity" evidence="1">
    <location>
        <begin position="362"/>
        <end position="380"/>
    </location>
</feature>
<name>A0A4U5NIT0_STECR</name>
<dbReference type="PANTHER" id="PTHR47324:SF3">
    <property type="entry name" value="EGF-LIKE DOMAIN-CONTAINING PROTEIN"/>
    <property type="match status" value="1"/>
</dbReference>
<dbReference type="Pfam" id="PF00059">
    <property type="entry name" value="Lectin_C"/>
    <property type="match status" value="1"/>
</dbReference>